<dbReference type="GO" id="GO:0003676">
    <property type="term" value="F:nucleic acid binding"/>
    <property type="evidence" value="ECO:0007669"/>
    <property type="project" value="InterPro"/>
</dbReference>
<dbReference type="Pfam" id="PF13456">
    <property type="entry name" value="RVT_3"/>
    <property type="match status" value="1"/>
</dbReference>
<dbReference type="PANTHER" id="PTHR47723">
    <property type="entry name" value="OS05G0353850 PROTEIN"/>
    <property type="match status" value="1"/>
</dbReference>
<evidence type="ECO:0000259" key="1">
    <source>
        <dbReference type="Pfam" id="PF13456"/>
    </source>
</evidence>
<dbReference type="InterPro" id="IPR044730">
    <property type="entry name" value="RNase_H-like_dom_plant"/>
</dbReference>
<dbReference type="CDD" id="cd06222">
    <property type="entry name" value="RNase_H_like"/>
    <property type="match status" value="1"/>
</dbReference>
<comment type="caution">
    <text evidence="2">The sequence shown here is derived from an EMBL/GenBank/DDBJ whole genome shotgun (WGS) entry which is preliminary data.</text>
</comment>
<evidence type="ECO:0000313" key="2">
    <source>
        <dbReference type="EMBL" id="GAA0163218.1"/>
    </source>
</evidence>
<dbReference type="InterPro" id="IPR012337">
    <property type="entry name" value="RNaseH-like_sf"/>
</dbReference>
<organism evidence="2 3">
    <name type="scientific">Lithospermum erythrorhizon</name>
    <name type="common">Purple gromwell</name>
    <name type="synonym">Lithospermum officinale var. erythrorhizon</name>
    <dbReference type="NCBI Taxonomy" id="34254"/>
    <lineage>
        <taxon>Eukaryota</taxon>
        <taxon>Viridiplantae</taxon>
        <taxon>Streptophyta</taxon>
        <taxon>Embryophyta</taxon>
        <taxon>Tracheophyta</taxon>
        <taxon>Spermatophyta</taxon>
        <taxon>Magnoliopsida</taxon>
        <taxon>eudicotyledons</taxon>
        <taxon>Gunneridae</taxon>
        <taxon>Pentapetalae</taxon>
        <taxon>asterids</taxon>
        <taxon>lamiids</taxon>
        <taxon>Boraginales</taxon>
        <taxon>Boraginaceae</taxon>
        <taxon>Boraginoideae</taxon>
        <taxon>Lithospermeae</taxon>
        <taxon>Lithospermum</taxon>
    </lineage>
</organism>
<gene>
    <name evidence="2" type="ORF">LIER_19135</name>
</gene>
<dbReference type="InterPro" id="IPR036397">
    <property type="entry name" value="RNaseH_sf"/>
</dbReference>
<sequence length="87" mass="9828">MGITSNALVAEGLAVREGIQFALERGCRKVEMESDSKYLIQILRGEVNLPMEIDVVITDVLHWSVGMDVKFMFTRRDNNNAAHKLVH</sequence>
<dbReference type="Gene3D" id="3.30.420.10">
    <property type="entry name" value="Ribonuclease H-like superfamily/Ribonuclease H"/>
    <property type="match status" value="1"/>
</dbReference>
<feature type="domain" description="RNase H type-1" evidence="1">
    <location>
        <begin position="5"/>
        <end position="86"/>
    </location>
</feature>
<dbReference type="SUPFAM" id="SSF53098">
    <property type="entry name" value="Ribonuclease H-like"/>
    <property type="match status" value="1"/>
</dbReference>
<evidence type="ECO:0000313" key="3">
    <source>
        <dbReference type="Proteomes" id="UP001454036"/>
    </source>
</evidence>
<dbReference type="InterPro" id="IPR053151">
    <property type="entry name" value="RNase_H-like"/>
</dbReference>
<dbReference type="AlphaFoldDB" id="A0AAV3QKZ3"/>
<keyword evidence="3" id="KW-1185">Reference proteome</keyword>
<dbReference type="EMBL" id="BAABME010004685">
    <property type="protein sequence ID" value="GAA0163218.1"/>
    <property type="molecule type" value="Genomic_DNA"/>
</dbReference>
<protein>
    <recommendedName>
        <fullName evidence="1">RNase H type-1 domain-containing protein</fullName>
    </recommendedName>
</protein>
<dbReference type="PANTHER" id="PTHR47723:SF21">
    <property type="entry name" value="POLYNUCLEOTIDYL TRANSFERASE, RIBONUCLEASE H-LIKE SUPERFAMILY PROTEIN"/>
    <property type="match status" value="1"/>
</dbReference>
<reference evidence="2 3" key="1">
    <citation type="submission" date="2024-01" db="EMBL/GenBank/DDBJ databases">
        <title>The complete chloroplast genome sequence of Lithospermum erythrorhizon: insights into the phylogenetic relationship among Boraginaceae species and the maternal lineages of purple gromwells.</title>
        <authorList>
            <person name="Okada T."/>
            <person name="Watanabe K."/>
        </authorList>
    </citation>
    <scope>NUCLEOTIDE SEQUENCE [LARGE SCALE GENOMIC DNA]</scope>
</reference>
<dbReference type="GO" id="GO:0004523">
    <property type="term" value="F:RNA-DNA hybrid ribonuclease activity"/>
    <property type="evidence" value="ECO:0007669"/>
    <property type="project" value="InterPro"/>
</dbReference>
<accession>A0AAV3QKZ3</accession>
<dbReference type="InterPro" id="IPR002156">
    <property type="entry name" value="RNaseH_domain"/>
</dbReference>
<proteinExistence type="predicted"/>
<dbReference type="Proteomes" id="UP001454036">
    <property type="component" value="Unassembled WGS sequence"/>
</dbReference>
<name>A0AAV3QKZ3_LITER</name>